<name>A0A834PAU2_VESPE</name>
<dbReference type="EMBL" id="JACSDY010000002">
    <property type="protein sequence ID" value="KAF7434568.1"/>
    <property type="molecule type" value="Genomic_DNA"/>
</dbReference>
<dbReference type="AlphaFoldDB" id="A0A834PAU2"/>
<organism evidence="1 2">
    <name type="scientific">Vespula pensylvanica</name>
    <name type="common">Western yellow jacket</name>
    <name type="synonym">Wasp</name>
    <dbReference type="NCBI Taxonomy" id="30213"/>
    <lineage>
        <taxon>Eukaryota</taxon>
        <taxon>Metazoa</taxon>
        <taxon>Ecdysozoa</taxon>
        <taxon>Arthropoda</taxon>
        <taxon>Hexapoda</taxon>
        <taxon>Insecta</taxon>
        <taxon>Pterygota</taxon>
        <taxon>Neoptera</taxon>
        <taxon>Endopterygota</taxon>
        <taxon>Hymenoptera</taxon>
        <taxon>Apocrita</taxon>
        <taxon>Aculeata</taxon>
        <taxon>Vespoidea</taxon>
        <taxon>Vespidae</taxon>
        <taxon>Vespinae</taxon>
        <taxon>Vespula</taxon>
    </lineage>
</organism>
<comment type="caution">
    <text evidence="1">The sequence shown here is derived from an EMBL/GenBank/DDBJ whole genome shotgun (WGS) entry which is preliminary data.</text>
</comment>
<reference evidence="1" key="1">
    <citation type="journal article" date="2020" name="G3 (Bethesda)">
        <title>High-Quality Assemblies for Three Invasive Social Wasps from the &lt;i&gt;Vespula&lt;/i&gt; Genus.</title>
        <authorList>
            <person name="Harrop T.W.R."/>
            <person name="Guhlin J."/>
            <person name="McLaughlin G.M."/>
            <person name="Permina E."/>
            <person name="Stockwell P."/>
            <person name="Gilligan J."/>
            <person name="Le Lec M.F."/>
            <person name="Gruber M.A.M."/>
            <person name="Quinn O."/>
            <person name="Lovegrove M."/>
            <person name="Duncan E.J."/>
            <person name="Remnant E.J."/>
            <person name="Van Eeckhoven J."/>
            <person name="Graham B."/>
            <person name="Knapp R.A."/>
            <person name="Langford K.W."/>
            <person name="Kronenberg Z."/>
            <person name="Press M.O."/>
            <person name="Eacker S.M."/>
            <person name="Wilson-Rankin E.E."/>
            <person name="Purcell J."/>
            <person name="Lester P.J."/>
            <person name="Dearden P.K."/>
        </authorList>
    </citation>
    <scope>NUCLEOTIDE SEQUENCE</scope>
    <source>
        <strain evidence="1">Volc-1</strain>
    </source>
</reference>
<evidence type="ECO:0000313" key="1">
    <source>
        <dbReference type="EMBL" id="KAF7434568.1"/>
    </source>
</evidence>
<proteinExistence type="predicted"/>
<accession>A0A834PAU2</accession>
<gene>
    <name evidence="1" type="ORF">H0235_002759</name>
</gene>
<sequence length="191" mass="21860">MAEYYTPCIVISNTAGRVATIGPGSKKMKEGLVTMATEMALDTPTLFLNSGFTLLFERYQRHHIKELWLQKSEKGRLMRDTLLDLRNWKAPRAWRVFSKRSPTASMLHSDHPPWPRIVLTPLDSGSSRQSSDILDVIVPLFRSNMRLSLYRDICFSSIAFVFHESFDQQRLLLCSRIENFGQDVATYSGKG</sequence>
<evidence type="ECO:0000313" key="2">
    <source>
        <dbReference type="Proteomes" id="UP000600918"/>
    </source>
</evidence>
<keyword evidence="2" id="KW-1185">Reference proteome</keyword>
<dbReference type="Proteomes" id="UP000600918">
    <property type="component" value="Unassembled WGS sequence"/>
</dbReference>
<protein>
    <submittedName>
        <fullName evidence="1">Uncharacterized protein</fullName>
    </submittedName>
</protein>